<dbReference type="RefSeq" id="WP_131907777.1">
    <property type="nucleotide sequence ID" value="NZ_BAAAFU010000007.1"/>
</dbReference>
<dbReference type="PROSITE" id="PS51257">
    <property type="entry name" value="PROKAR_LIPOPROTEIN"/>
    <property type="match status" value="1"/>
</dbReference>
<protein>
    <submittedName>
        <fullName evidence="1">Uncharacterized protein</fullName>
    </submittedName>
</protein>
<gene>
    <name evidence="1" type="ORF">EV695_4045</name>
</gene>
<name>A0A4V2P7V3_9GAMM</name>
<dbReference type="AlphaFoldDB" id="A0A4V2P7V3"/>
<dbReference type="EMBL" id="SMFQ01000005">
    <property type="protein sequence ID" value="TCJ83305.1"/>
    <property type="molecule type" value="Genomic_DNA"/>
</dbReference>
<reference evidence="1 2" key="1">
    <citation type="submission" date="2019-03" db="EMBL/GenBank/DDBJ databases">
        <title>Genomic Encyclopedia of Type Strains, Phase IV (KMG-IV): sequencing the most valuable type-strain genomes for metagenomic binning, comparative biology and taxonomic classification.</title>
        <authorList>
            <person name="Goeker M."/>
        </authorList>
    </citation>
    <scope>NUCLEOTIDE SEQUENCE [LARGE SCALE GENOMIC DNA]</scope>
    <source>
        <strain evidence="1 2">DSM 24830</strain>
    </source>
</reference>
<accession>A0A4V2P7V3</accession>
<dbReference type="Proteomes" id="UP000294887">
    <property type="component" value="Unassembled WGS sequence"/>
</dbReference>
<comment type="caution">
    <text evidence="1">The sequence shown here is derived from an EMBL/GenBank/DDBJ whole genome shotgun (WGS) entry which is preliminary data.</text>
</comment>
<proteinExistence type="predicted"/>
<sequence length="384" mass="39670">MLKINGLIALTTVSLFGLTACGGGGSSSSVVKKNGVFKDSNVSGLSYVSGGQDGVTDASGGFIYEDGEDVAFSIGAVALGSGTGKAVMTPVDLVANGTLASAEVINKVRFLMMLDKDNTPSNGIEISKKVQAKAESWSVVDFAAADFPTQNVNNIVTSASVADGIEHEIPEATVAATHLKTTLLCANAGAYVGSYEGTESGNIALVVNPVTGEVVGSSYNPENEVSVEISSTTALDYDMGLEFVSAEDSAKEFTGKLNSTEDLSGTWENSANTSLKGTFSAERLGGESDAVYRYTVPFTGGDQGLFTFDVDKSNNVKGTTYSVSTNEESEITGKLVDNKLTAKSADGTEIDGVLDEETLTLSGVWSNVTDLEAGSYVGGGCRLN</sequence>
<evidence type="ECO:0000313" key="1">
    <source>
        <dbReference type="EMBL" id="TCJ83305.1"/>
    </source>
</evidence>
<evidence type="ECO:0000313" key="2">
    <source>
        <dbReference type="Proteomes" id="UP000294887"/>
    </source>
</evidence>
<keyword evidence="2" id="KW-1185">Reference proteome</keyword>
<dbReference type="OrthoDB" id="5592990at2"/>
<organism evidence="1 2">
    <name type="scientific">Cocleimonas flava</name>
    <dbReference type="NCBI Taxonomy" id="634765"/>
    <lineage>
        <taxon>Bacteria</taxon>
        <taxon>Pseudomonadati</taxon>
        <taxon>Pseudomonadota</taxon>
        <taxon>Gammaproteobacteria</taxon>
        <taxon>Thiotrichales</taxon>
        <taxon>Thiotrichaceae</taxon>
        <taxon>Cocleimonas</taxon>
    </lineage>
</organism>